<dbReference type="Proteomes" id="UP000663826">
    <property type="component" value="Unassembled WGS sequence"/>
</dbReference>
<protein>
    <recommendedName>
        <fullName evidence="4">Transmembrane protein</fullName>
    </recommendedName>
</protein>
<organism evidence="2 3">
    <name type="scientific">Rhizoctonia solani</name>
    <dbReference type="NCBI Taxonomy" id="456999"/>
    <lineage>
        <taxon>Eukaryota</taxon>
        <taxon>Fungi</taxon>
        <taxon>Dikarya</taxon>
        <taxon>Basidiomycota</taxon>
        <taxon>Agaricomycotina</taxon>
        <taxon>Agaricomycetes</taxon>
        <taxon>Cantharellales</taxon>
        <taxon>Ceratobasidiaceae</taxon>
        <taxon>Rhizoctonia</taxon>
    </lineage>
</organism>
<dbReference type="EMBL" id="CAJMWQ010000746">
    <property type="protein sequence ID" value="CAE6374533.1"/>
    <property type="molecule type" value="Genomic_DNA"/>
</dbReference>
<sequence length="194" mass="20175">MHAFSRLTTFFFFVLSLSIFAYALPAPGTSGSLSTRDAKCDNVFAVVAELKAKVDTCLLATVKADTSAVVVAQLELVVGHVNDAAHEIAMVGSIADMDVAMKADLAAKVSAIIAVILKACLKVSVKFGIQVLLDILVKIDAALKLLVVNVGACVDGVLVLIAKIVATTCAHIVADLNLKLCAEILVRAGANISI</sequence>
<gene>
    <name evidence="2" type="ORF">RDB_LOCUS17715</name>
</gene>
<dbReference type="AlphaFoldDB" id="A0A8H2WE74"/>
<evidence type="ECO:0000313" key="3">
    <source>
        <dbReference type="Proteomes" id="UP000663826"/>
    </source>
</evidence>
<proteinExistence type="predicted"/>
<name>A0A8H2WE74_9AGAM</name>
<keyword evidence="1" id="KW-0732">Signal</keyword>
<accession>A0A8H2WE74</accession>
<evidence type="ECO:0008006" key="4">
    <source>
        <dbReference type="Google" id="ProtNLM"/>
    </source>
</evidence>
<comment type="caution">
    <text evidence="2">The sequence shown here is derived from an EMBL/GenBank/DDBJ whole genome shotgun (WGS) entry which is preliminary data.</text>
</comment>
<evidence type="ECO:0000313" key="2">
    <source>
        <dbReference type="EMBL" id="CAE6374533.1"/>
    </source>
</evidence>
<feature type="signal peptide" evidence="1">
    <location>
        <begin position="1"/>
        <end position="23"/>
    </location>
</feature>
<reference evidence="2" key="1">
    <citation type="submission" date="2021-01" db="EMBL/GenBank/DDBJ databases">
        <authorList>
            <person name="Kaushik A."/>
        </authorList>
    </citation>
    <scope>NUCLEOTIDE SEQUENCE</scope>
    <source>
        <strain evidence="2">AG1-1B</strain>
    </source>
</reference>
<feature type="chain" id="PRO_5034090879" description="Transmembrane protein" evidence="1">
    <location>
        <begin position="24"/>
        <end position="194"/>
    </location>
</feature>
<evidence type="ECO:0000256" key="1">
    <source>
        <dbReference type="SAM" id="SignalP"/>
    </source>
</evidence>